<evidence type="ECO:0000313" key="2">
    <source>
        <dbReference type="EMBL" id="CAA6817989.1"/>
    </source>
</evidence>
<organism evidence="2">
    <name type="scientific">uncultured Sulfurovum sp</name>
    <dbReference type="NCBI Taxonomy" id="269237"/>
    <lineage>
        <taxon>Bacteria</taxon>
        <taxon>Pseudomonadati</taxon>
        <taxon>Campylobacterota</taxon>
        <taxon>Epsilonproteobacteria</taxon>
        <taxon>Campylobacterales</taxon>
        <taxon>Sulfurovaceae</taxon>
        <taxon>Sulfurovum</taxon>
        <taxon>environmental samples</taxon>
    </lineage>
</organism>
<reference evidence="2" key="1">
    <citation type="submission" date="2020-01" db="EMBL/GenBank/DDBJ databases">
        <authorList>
            <person name="Meier V. D."/>
            <person name="Meier V D."/>
        </authorList>
    </citation>
    <scope>NUCLEOTIDE SEQUENCE</scope>
    <source>
        <strain evidence="2">HLG_WM_MAG_05</strain>
    </source>
</reference>
<sequence>MSISTIDKIIEIYERSELSMSKFAKILQKDRRTISSWIYKEINVTPKQETLKRISLFFRYPNEIWDEQCEKEEFFEMITTLPSKDVKIIEANREGRLKYILKNEDEQRLVIHPKFPASVYRDVITPQFYLQKENNKVKELKQKRIDKMLNYAYKSDEWHDIRSLLNFCFSEIGNRYTQEEKIATLELVVHTIHENYNKRLYLFDSFSKKIYGLDAMYTSVDIKNNIMFFKSPLESIFIEIRNKEIVEKIHRHFTLAKESPMHVKPSDAEKILQILISILKQNKTLIDAYTEINLQTSYGTLFKNNLSLSIQERL</sequence>
<dbReference type="GO" id="GO:0003677">
    <property type="term" value="F:DNA binding"/>
    <property type="evidence" value="ECO:0007669"/>
    <property type="project" value="InterPro"/>
</dbReference>
<dbReference type="InterPro" id="IPR001387">
    <property type="entry name" value="Cro/C1-type_HTH"/>
</dbReference>
<accession>A0A6S6TTJ3</accession>
<dbReference type="AlphaFoldDB" id="A0A6S6TTJ3"/>
<dbReference type="SMART" id="SM00530">
    <property type="entry name" value="HTH_XRE"/>
    <property type="match status" value="1"/>
</dbReference>
<protein>
    <recommendedName>
        <fullName evidence="1">HTH cro/C1-type domain-containing protein</fullName>
    </recommendedName>
</protein>
<dbReference type="SUPFAM" id="SSF47413">
    <property type="entry name" value="lambda repressor-like DNA-binding domains"/>
    <property type="match status" value="1"/>
</dbReference>
<proteinExistence type="predicted"/>
<feature type="domain" description="HTH cro/C1-type" evidence="1">
    <location>
        <begin position="8"/>
        <end position="65"/>
    </location>
</feature>
<evidence type="ECO:0000259" key="1">
    <source>
        <dbReference type="SMART" id="SM00530"/>
    </source>
</evidence>
<dbReference type="EMBL" id="CACVAU010000052">
    <property type="protein sequence ID" value="CAA6817989.1"/>
    <property type="molecule type" value="Genomic_DNA"/>
</dbReference>
<dbReference type="InterPro" id="IPR010982">
    <property type="entry name" value="Lambda_DNA-bd_dom_sf"/>
</dbReference>
<gene>
    <name evidence="2" type="ORF">HELGO_WM4832</name>
</gene>
<name>A0A6S6TTJ3_9BACT</name>